<keyword evidence="2" id="KW-0235">DNA replication</keyword>
<name>A0A120I8Q8_9LACT</name>
<reference evidence="7 9" key="1">
    <citation type="submission" date="2016-01" db="EMBL/GenBank/DDBJ databases">
        <authorList>
            <person name="Oliw E.H."/>
        </authorList>
    </citation>
    <scope>NUCLEOTIDE SEQUENCE [LARGE SCALE GENOMIC DNA]</scope>
    <source>
        <strain evidence="7 9">KA00635</strain>
    </source>
</reference>
<dbReference type="EMBL" id="LSCQ01000010">
    <property type="protein sequence ID" value="KXB38157.1"/>
    <property type="molecule type" value="Genomic_DNA"/>
</dbReference>
<keyword evidence="6" id="KW-0175">Coiled coil</keyword>
<gene>
    <name evidence="8" type="ORF">CYJ27_06665</name>
    <name evidence="7" type="ORF">HMPREF3187_00087</name>
</gene>
<sequence length="119" mass="14026">MDTKDLAKRLSLLSEQLDHMRQEMDELIDIWGQVLVKNQDLQMENHYLRERVNQLNNEEGEEKGEGSSSQLRSPALQNLLNIYEDGYHICNISYGQRRENAEQCMFCLDILYGMEEKRS</sequence>
<dbReference type="InterPro" id="IPR010377">
    <property type="entry name" value="YabA"/>
</dbReference>
<dbReference type="GO" id="GO:0046872">
    <property type="term" value="F:metal ion binding"/>
    <property type="evidence" value="ECO:0007669"/>
    <property type="project" value="UniProtKB-KW"/>
</dbReference>
<proteinExistence type="predicted"/>
<dbReference type="Pfam" id="PF06156">
    <property type="entry name" value="YabA"/>
    <property type="match status" value="1"/>
</dbReference>
<dbReference type="STRING" id="87541.AWM71_04210"/>
<dbReference type="PIRSF" id="PIRSF021439">
    <property type="entry name" value="DUF972"/>
    <property type="match status" value="1"/>
</dbReference>
<evidence type="ECO:0000256" key="6">
    <source>
        <dbReference type="SAM" id="Coils"/>
    </source>
</evidence>
<feature type="coiled-coil region" evidence="6">
    <location>
        <begin position="3"/>
        <end position="58"/>
    </location>
</feature>
<dbReference type="Proteomes" id="UP000234775">
    <property type="component" value="Unassembled WGS sequence"/>
</dbReference>
<evidence type="ECO:0000256" key="4">
    <source>
        <dbReference type="ARBA" id="ARBA00022833"/>
    </source>
</evidence>
<organism evidence="7 9">
    <name type="scientific">Aerococcus christensenii</name>
    <dbReference type="NCBI Taxonomy" id="87541"/>
    <lineage>
        <taxon>Bacteria</taxon>
        <taxon>Bacillati</taxon>
        <taxon>Bacillota</taxon>
        <taxon>Bacilli</taxon>
        <taxon>Lactobacillales</taxon>
        <taxon>Aerococcaceae</taxon>
        <taxon>Aerococcus</taxon>
    </lineage>
</organism>
<evidence type="ECO:0000313" key="10">
    <source>
        <dbReference type="Proteomes" id="UP000234775"/>
    </source>
</evidence>
<evidence type="ECO:0000313" key="9">
    <source>
        <dbReference type="Proteomes" id="UP000070422"/>
    </source>
</evidence>
<dbReference type="PATRIC" id="fig|87541.4.peg.87"/>
<dbReference type="GO" id="GO:0006260">
    <property type="term" value="P:DNA replication"/>
    <property type="evidence" value="ECO:0007669"/>
    <property type="project" value="UniProtKB-KW"/>
</dbReference>
<keyword evidence="10" id="KW-1185">Reference proteome</keyword>
<evidence type="ECO:0000256" key="5">
    <source>
        <dbReference type="ARBA" id="ARBA00022880"/>
    </source>
</evidence>
<keyword evidence="1" id="KW-0963">Cytoplasm</keyword>
<dbReference type="GO" id="GO:0008156">
    <property type="term" value="P:negative regulation of DNA replication"/>
    <property type="evidence" value="ECO:0007669"/>
    <property type="project" value="UniProtKB-KW"/>
</dbReference>
<keyword evidence="3" id="KW-0479">Metal-binding</keyword>
<dbReference type="RefSeq" id="WP_060776791.1">
    <property type="nucleotide sequence ID" value="NZ_CP014159.1"/>
</dbReference>
<evidence type="ECO:0000256" key="2">
    <source>
        <dbReference type="ARBA" id="ARBA00022705"/>
    </source>
</evidence>
<evidence type="ECO:0000256" key="3">
    <source>
        <dbReference type="ARBA" id="ARBA00022723"/>
    </source>
</evidence>
<dbReference type="OrthoDB" id="2112130at2"/>
<keyword evidence="4" id="KW-0862">Zinc</keyword>
<reference evidence="8 10" key="2">
    <citation type="submission" date="2017-12" db="EMBL/GenBank/DDBJ databases">
        <title>Phylogenetic diversity of female urinary microbiome.</title>
        <authorList>
            <person name="Thomas-White K."/>
            <person name="Wolfe A.J."/>
        </authorList>
    </citation>
    <scope>NUCLEOTIDE SEQUENCE [LARGE SCALE GENOMIC DNA]</scope>
    <source>
        <strain evidence="8 10">UMB0844</strain>
    </source>
</reference>
<dbReference type="Proteomes" id="UP000070422">
    <property type="component" value="Unassembled WGS sequence"/>
</dbReference>
<evidence type="ECO:0000256" key="1">
    <source>
        <dbReference type="ARBA" id="ARBA00022490"/>
    </source>
</evidence>
<dbReference type="KEGG" id="acg:AWM71_04210"/>
<evidence type="ECO:0000313" key="7">
    <source>
        <dbReference type="EMBL" id="KXB38157.1"/>
    </source>
</evidence>
<comment type="caution">
    <text evidence="7">The sequence shown here is derived from an EMBL/GenBank/DDBJ whole genome shotgun (WGS) entry which is preliminary data.</text>
</comment>
<accession>A0A120I8Q8</accession>
<evidence type="ECO:0000313" key="8">
    <source>
        <dbReference type="EMBL" id="PKY91114.1"/>
    </source>
</evidence>
<protein>
    <submittedName>
        <fullName evidence="8">DNA replication initiation control protein YabA</fullName>
    </submittedName>
</protein>
<keyword evidence="5" id="KW-0236">DNA replication inhibitor</keyword>
<dbReference type="AlphaFoldDB" id="A0A120I8Q8"/>
<dbReference type="EMBL" id="PKGZ01000005">
    <property type="protein sequence ID" value="PKY91114.1"/>
    <property type="molecule type" value="Genomic_DNA"/>
</dbReference>